<protein>
    <recommendedName>
        <fullName evidence="4">Pentacotripeptide-repeat region of PRORP domain-containing protein</fullName>
    </recommendedName>
</protein>
<dbReference type="PROSITE" id="PS51375">
    <property type="entry name" value="PPR"/>
    <property type="match status" value="3"/>
</dbReference>
<evidence type="ECO:0000313" key="2">
    <source>
        <dbReference type="EMBL" id="KAG1547293.1"/>
    </source>
</evidence>
<name>A0A9P6YFT7_RHIOR</name>
<evidence type="ECO:0000256" key="1">
    <source>
        <dbReference type="PROSITE-ProRule" id="PRU00708"/>
    </source>
</evidence>
<reference evidence="2" key="1">
    <citation type="journal article" date="2020" name="Microb. Genom.">
        <title>Genetic diversity of clinical and environmental Mucorales isolates obtained from an investigation of mucormycosis cases among solid organ transplant recipients.</title>
        <authorList>
            <person name="Nguyen M.H."/>
            <person name="Kaul D."/>
            <person name="Muto C."/>
            <person name="Cheng S.J."/>
            <person name="Richter R.A."/>
            <person name="Bruno V.M."/>
            <person name="Liu G."/>
            <person name="Beyhan S."/>
            <person name="Sundermann A.J."/>
            <person name="Mounaud S."/>
            <person name="Pasculle A.W."/>
            <person name="Nierman W.C."/>
            <person name="Driscoll E."/>
            <person name="Cumbie R."/>
            <person name="Clancy C.J."/>
            <person name="Dupont C.L."/>
        </authorList>
    </citation>
    <scope>NUCLEOTIDE SEQUENCE</scope>
    <source>
        <strain evidence="2">GL16</strain>
    </source>
</reference>
<evidence type="ECO:0008006" key="4">
    <source>
        <dbReference type="Google" id="ProtNLM"/>
    </source>
</evidence>
<dbReference type="NCBIfam" id="TIGR00756">
    <property type="entry name" value="PPR"/>
    <property type="match status" value="4"/>
</dbReference>
<organism evidence="2 3">
    <name type="scientific">Rhizopus oryzae</name>
    <name type="common">Mucormycosis agent</name>
    <name type="synonym">Rhizopus arrhizus var. delemar</name>
    <dbReference type="NCBI Taxonomy" id="64495"/>
    <lineage>
        <taxon>Eukaryota</taxon>
        <taxon>Fungi</taxon>
        <taxon>Fungi incertae sedis</taxon>
        <taxon>Mucoromycota</taxon>
        <taxon>Mucoromycotina</taxon>
        <taxon>Mucoromycetes</taxon>
        <taxon>Mucorales</taxon>
        <taxon>Mucorineae</taxon>
        <taxon>Rhizopodaceae</taxon>
        <taxon>Rhizopus</taxon>
    </lineage>
</organism>
<dbReference type="InterPro" id="IPR002885">
    <property type="entry name" value="PPR_rpt"/>
</dbReference>
<feature type="repeat" description="PPR" evidence="1">
    <location>
        <begin position="475"/>
        <end position="509"/>
    </location>
</feature>
<evidence type="ECO:0000313" key="3">
    <source>
        <dbReference type="Proteomes" id="UP000717996"/>
    </source>
</evidence>
<dbReference type="InterPro" id="IPR011990">
    <property type="entry name" value="TPR-like_helical_dom_sf"/>
</dbReference>
<feature type="repeat" description="PPR" evidence="1">
    <location>
        <begin position="440"/>
        <end position="474"/>
    </location>
</feature>
<dbReference type="OrthoDB" id="185373at2759"/>
<sequence>MVRLQCRQLHSGVRQCIGHHLLQQPRSASLTHSCQTRSAAHLTTGTKKGESLEIIQSYLSEIDHSFLQQQKTASKRKIPIHVTSKINSQVDSPILLSIHSYLSLGDTTKAWKLFDKSILPLSQHSIPRSTAQLLLESLYSDVHTHHSRLALNFRKLESLYTSRLETLVGLVKEKHFWDTREFCMLIELCGKLNQVRRAESMFRNLSQHCQDGPSLDAYNELLAVYVRRFRWESDGVKKRYFSKMETLVQEMSRKGLSPNTTSYNLLLAAKIKLQDLQGAEKICLKMITPNRTTYNILLNGFLKGCRTLADKHIANVWMERLIASGITPNMRTFKSVIDGLSEQVNYHARMNETEDMKAIVQSISDLHKITIQLGHKLDTEMVNTLLKCYTAANDIDNIEKIMGMLALPEKKTGCGNCGCGKNTTAVQTDDDISQIKISPDTYTFNILIKYYLSNANTDQAFQIYDTMVSMKLDPDTVTYGSFILYYASRGEIEESLKYFDVMQRKGIPTNNYIYNILLASSIKYSEHAHLITPHLNSMLAAGATLDTVSQNTLLSKQAAHNRESLDTSFESFLDSLDQHFYTANDNGMNPAPTTRTYNTLLQASGRFYKANCEKYNMTLDSIIKSLDTSNIRPDIITFALGVRNASYQGNMVKAESIYKSMIDAGIKPNTFIFSHLIYGYTLTGKLDKAQDILKSMSLPPYNMIPNAINYAPLIKAYVESAEYQKAHSLFREMLDKNITADLVIYTILAEAFLKYPSRDRGKRAIELLESIEKAGIPMDAASLTLLANAYGIDAASKMESAEWYLGQESDLPKRLEGHTAKLNSIYNELKERQWLDSHAVFVLLSAHVRMKNLGAAWTLWNDCLPQKLLHRPHYDTLITGLSADKTWYPLAKMTFKDMVREERLRPVAYTFDTMIWSAHAMDDCETVEELWYSPFRRDSQSDKPFVLLVRTYYAVLDTMLKNNKIDAAKNVFEEYQTVSNSPDSSIFWNNKIVHLASRLGFKKETV</sequence>
<dbReference type="Pfam" id="PF13812">
    <property type="entry name" value="PPR_3"/>
    <property type="match status" value="2"/>
</dbReference>
<feature type="repeat" description="PPR" evidence="1">
    <location>
        <begin position="706"/>
        <end position="740"/>
    </location>
</feature>
<comment type="caution">
    <text evidence="2">The sequence shown here is derived from an EMBL/GenBank/DDBJ whole genome shotgun (WGS) entry which is preliminary data.</text>
</comment>
<gene>
    <name evidence="2" type="ORF">G6F51_004357</name>
</gene>
<dbReference type="Proteomes" id="UP000717996">
    <property type="component" value="Unassembled WGS sequence"/>
</dbReference>
<proteinExistence type="predicted"/>
<accession>A0A9P6YFT7</accession>
<dbReference type="AlphaFoldDB" id="A0A9P6YFT7"/>
<dbReference type="Gene3D" id="1.25.40.10">
    <property type="entry name" value="Tetratricopeptide repeat domain"/>
    <property type="match status" value="5"/>
</dbReference>
<dbReference type="PANTHER" id="PTHR47938">
    <property type="entry name" value="RESPIRATORY COMPLEX I CHAPERONE (CIA84), PUTATIVE (AFU_ORTHOLOGUE AFUA_2G06020)-RELATED"/>
    <property type="match status" value="1"/>
</dbReference>
<dbReference type="EMBL" id="JAANIT010000482">
    <property type="protein sequence ID" value="KAG1547293.1"/>
    <property type="molecule type" value="Genomic_DNA"/>
</dbReference>
<dbReference type="PANTHER" id="PTHR47938:SF35">
    <property type="entry name" value="PENTATRICOPEPTIDE REPEAT-CONTAINING PROTEIN 4, MITOCHONDRIAL-RELATED"/>
    <property type="match status" value="1"/>
</dbReference>
<dbReference type="Pfam" id="PF13041">
    <property type="entry name" value="PPR_2"/>
    <property type="match status" value="1"/>
</dbReference>
<dbReference type="GO" id="GO:0003729">
    <property type="term" value="F:mRNA binding"/>
    <property type="evidence" value="ECO:0007669"/>
    <property type="project" value="TreeGrafter"/>
</dbReference>